<evidence type="ECO:0000256" key="1">
    <source>
        <dbReference type="SAM" id="Phobius"/>
    </source>
</evidence>
<dbReference type="AlphaFoldDB" id="A0A1H7X4J7"/>
<protein>
    <submittedName>
        <fullName evidence="2">Uncharacterized protein</fullName>
    </submittedName>
</protein>
<accession>A0A1H7X4J7</accession>
<gene>
    <name evidence="2" type="ORF">SAMN05414137_122133</name>
</gene>
<evidence type="ECO:0000313" key="2">
    <source>
        <dbReference type="EMBL" id="SEM28792.1"/>
    </source>
</evidence>
<feature type="transmembrane region" description="Helical" evidence="1">
    <location>
        <begin position="73"/>
        <end position="94"/>
    </location>
</feature>
<keyword evidence="1" id="KW-1133">Transmembrane helix</keyword>
<keyword evidence="3" id="KW-1185">Reference proteome</keyword>
<proteinExistence type="predicted"/>
<sequence>MPPRSSSNPPAEINELDWTAGALCAVLAAFLFVAAEGHPAVHPWSWGLVVLAAVAIAATWWRVARHGLGRARGWLASLLAHGSLAAALALLVAAPAP</sequence>
<organism evidence="2 3">
    <name type="scientific">Streptacidiphilus jiangxiensis</name>
    <dbReference type="NCBI Taxonomy" id="235985"/>
    <lineage>
        <taxon>Bacteria</taxon>
        <taxon>Bacillati</taxon>
        <taxon>Actinomycetota</taxon>
        <taxon>Actinomycetes</taxon>
        <taxon>Kitasatosporales</taxon>
        <taxon>Streptomycetaceae</taxon>
        <taxon>Streptacidiphilus</taxon>
    </lineage>
</organism>
<dbReference type="STRING" id="235985.SAMN05414137_122133"/>
<dbReference type="Proteomes" id="UP000183015">
    <property type="component" value="Unassembled WGS sequence"/>
</dbReference>
<dbReference type="EMBL" id="FOAZ01000022">
    <property type="protein sequence ID" value="SEM28792.1"/>
    <property type="molecule type" value="Genomic_DNA"/>
</dbReference>
<keyword evidence="1" id="KW-0812">Transmembrane</keyword>
<name>A0A1H7X4J7_STRJI</name>
<feature type="transmembrane region" description="Helical" evidence="1">
    <location>
        <begin position="16"/>
        <end position="35"/>
    </location>
</feature>
<keyword evidence="1" id="KW-0472">Membrane</keyword>
<reference evidence="3" key="1">
    <citation type="submission" date="2016-10" db="EMBL/GenBank/DDBJ databases">
        <authorList>
            <person name="Varghese N."/>
        </authorList>
    </citation>
    <scope>NUCLEOTIDE SEQUENCE [LARGE SCALE GENOMIC DNA]</scope>
    <source>
        <strain evidence="3">DSM 45096 / BCRC 16803 / CGMCC 4.1857 / CIP 109030 / JCM 12277 / KCTC 19219 / NBRC 100920 / 33214</strain>
    </source>
</reference>
<feature type="transmembrane region" description="Helical" evidence="1">
    <location>
        <begin position="41"/>
        <end position="61"/>
    </location>
</feature>
<evidence type="ECO:0000313" key="3">
    <source>
        <dbReference type="Proteomes" id="UP000183015"/>
    </source>
</evidence>
<dbReference type="RefSeq" id="WP_042452328.1">
    <property type="nucleotide sequence ID" value="NZ_BBPN01000025.1"/>
</dbReference>